<evidence type="ECO:0000259" key="8">
    <source>
        <dbReference type="PROSITE" id="PS51831"/>
    </source>
</evidence>
<keyword evidence="10" id="KW-1185">Reference proteome</keyword>
<dbReference type="InterPro" id="IPR036612">
    <property type="entry name" value="KH_dom_type_1_sf"/>
</dbReference>
<evidence type="ECO:0000256" key="7">
    <source>
        <dbReference type="SAM" id="MobiDB-lite"/>
    </source>
</evidence>
<feature type="region of interest" description="Disordered" evidence="7">
    <location>
        <begin position="36"/>
        <end position="57"/>
    </location>
</feature>
<dbReference type="SMART" id="SM00322">
    <property type="entry name" value="KH"/>
    <property type="match status" value="1"/>
</dbReference>
<dbReference type="InterPro" id="IPR003607">
    <property type="entry name" value="HD/PDEase_dom"/>
</dbReference>
<dbReference type="NCBIfam" id="TIGR03319">
    <property type="entry name" value="RNase_Y"/>
    <property type="match status" value="1"/>
</dbReference>
<dbReference type="PANTHER" id="PTHR12826:SF15">
    <property type="entry name" value="RIBONUCLEASE Y"/>
    <property type="match status" value="1"/>
</dbReference>
<name>A0ABQ4CYA4_9ACTN</name>
<dbReference type="InterPro" id="IPR006675">
    <property type="entry name" value="HDIG_dom"/>
</dbReference>
<dbReference type="SUPFAM" id="SSF109604">
    <property type="entry name" value="HD-domain/PDEase-like"/>
    <property type="match status" value="1"/>
</dbReference>
<feature type="region of interest" description="Disordered" evidence="7">
    <location>
        <begin position="144"/>
        <end position="179"/>
    </location>
</feature>
<comment type="caution">
    <text evidence="9">The sequence shown here is derived from an EMBL/GenBank/DDBJ whole genome shotgun (WGS) entry which is preliminary data.</text>
</comment>
<keyword evidence="2 5" id="KW-0255">Endonuclease</keyword>
<dbReference type="InterPro" id="IPR004087">
    <property type="entry name" value="KH_dom"/>
</dbReference>
<dbReference type="Pfam" id="PF01966">
    <property type="entry name" value="HD"/>
    <property type="match status" value="1"/>
</dbReference>
<dbReference type="SUPFAM" id="SSF54791">
    <property type="entry name" value="Eukaryotic type KH-domain (KH-domain type I)"/>
    <property type="match status" value="1"/>
</dbReference>
<gene>
    <name evidence="5 9" type="primary">rny</name>
    <name evidence="9" type="ORF">Asi02nite_53200</name>
</gene>
<dbReference type="InterPro" id="IPR022711">
    <property type="entry name" value="RNase_Y_N"/>
</dbReference>
<sequence>MSALDVILLSAVILLAGAVLVGLVLGARALRRLSGPATRTDVEDPQLTAERERHEQSLASLRTKAEEVSSTVDTAKTAAAAARTEAAAAKAEASAARAEARRVLDTARAEADTVLERAHKQAEQDAEQLRAAARRSGEREAAMLATTTKEHAADVERRAARMDDRERQHSEEVERLTERERRLATAAAELAEREKALQAREVELAEADELRRRELERIAGLTADTARTELVESIEVQAKREAAILVRDIEADARATGEQRARHIVVEAIQRVASEQTAESVVSVLHLPGDEMKGRIIGREGRNIRAFESVTGVNLIIDDTPEAVLLSCFDPVRREIGRLTLEKLVLDGRIHPHRIEEVFESAKQEVERLCQRAAEDALVEVGITEIHPELVTLLGRLRYRTSYGQNVLKHLVETAHIAGIMAAELRLDAPLIKRGAFLHDIGKALTHEVEGSHALIGADLARKYGEAEEVVHAIEAHHNEVQPQTIEAVLTQASDACSGGRPGARRESLEAYVKRLERIEEIAGGKTGVEKVFAMQAGREIRVMVKPDDVDDIGAAVLARDVAKQIEEELTYPGQIRVTVVRESRVTEIAR</sequence>
<dbReference type="InterPro" id="IPR006674">
    <property type="entry name" value="HD_domain"/>
</dbReference>
<dbReference type="InterPro" id="IPR017705">
    <property type="entry name" value="Ribonuclease_Y"/>
</dbReference>
<evidence type="ECO:0000256" key="1">
    <source>
        <dbReference type="ARBA" id="ARBA00022722"/>
    </source>
</evidence>
<dbReference type="CDD" id="cd22431">
    <property type="entry name" value="KH-I_RNaseY"/>
    <property type="match status" value="1"/>
</dbReference>
<dbReference type="Pfam" id="PF00013">
    <property type="entry name" value="KH_1"/>
    <property type="match status" value="1"/>
</dbReference>
<dbReference type="CDD" id="cd00077">
    <property type="entry name" value="HDc"/>
    <property type="match status" value="1"/>
</dbReference>
<evidence type="ECO:0000256" key="2">
    <source>
        <dbReference type="ARBA" id="ARBA00022759"/>
    </source>
</evidence>
<dbReference type="RefSeq" id="WP_203716638.1">
    <property type="nucleotide sequence ID" value="NZ_BONE01000048.1"/>
</dbReference>
<comment type="function">
    <text evidence="5">Endoribonuclease that initiates mRNA decay.</text>
</comment>
<dbReference type="Pfam" id="PF12072">
    <property type="entry name" value="RNase_Y_N"/>
    <property type="match status" value="1"/>
</dbReference>
<dbReference type="SMART" id="SM00471">
    <property type="entry name" value="HDc"/>
    <property type="match status" value="1"/>
</dbReference>
<feature type="domain" description="HD" evidence="8">
    <location>
        <begin position="407"/>
        <end position="500"/>
    </location>
</feature>
<keyword evidence="4 5" id="KW-0694">RNA-binding</keyword>
<keyword evidence="3 5" id="KW-0378">Hydrolase</keyword>
<dbReference type="EC" id="3.1.-.-" evidence="5 6"/>
<evidence type="ECO:0000313" key="10">
    <source>
        <dbReference type="Proteomes" id="UP000604117"/>
    </source>
</evidence>
<dbReference type="Proteomes" id="UP000604117">
    <property type="component" value="Unassembled WGS sequence"/>
</dbReference>
<evidence type="ECO:0000256" key="6">
    <source>
        <dbReference type="NCBIfam" id="TIGR03319"/>
    </source>
</evidence>
<feature type="compositionally biased region" description="Basic and acidic residues" evidence="7">
    <location>
        <begin position="148"/>
        <end position="179"/>
    </location>
</feature>
<dbReference type="InterPro" id="IPR004088">
    <property type="entry name" value="KH_dom_type_1"/>
</dbReference>
<dbReference type="Gene3D" id="1.10.3210.10">
    <property type="entry name" value="Hypothetical protein af1432"/>
    <property type="match status" value="1"/>
</dbReference>
<organism evidence="9 10">
    <name type="scientific">Asanoa siamensis</name>
    <dbReference type="NCBI Taxonomy" id="926357"/>
    <lineage>
        <taxon>Bacteria</taxon>
        <taxon>Bacillati</taxon>
        <taxon>Actinomycetota</taxon>
        <taxon>Actinomycetes</taxon>
        <taxon>Micromonosporales</taxon>
        <taxon>Micromonosporaceae</taxon>
        <taxon>Asanoa</taxon>
    </lineage>
</organism>
<evidence type="ECO:0000256" key="5">
    <source>
        <dbReference type="HAMAP-Rule" id="MF_00335"/>
    </source>
</evidence>
<dbReference type="PANTHER" id="PTHR12826">
    <property type="entry name" value="RIBONUCLEASE Y"/>
    <property type="match status" value="1"/>
</dbReference>
<keyword evidence="1 5" id="KW-0540">Nuclease</keyword>
<dbReference type="HAMAP" id="MF_00335">
    <property type="entry name" value="RNase_Y"/>
    <property type="match status" value="1"/>
</dbReference>
<dbReference type="PROSITE" id="PS51831">
    <property type="entry name" value="HD"/>
    <property type="match status" value="1"/>
</dbReference>
<proteinExistence type="inferred from homology"/>
<protein>
    <recommendedName>
        <fullName evidence="5 6">Ribonuclease Y</fullName>
        <shortName evidence="5">RNase Y</shortName>
        <ecNumber evidence="5 6">3.1.-.-</ecNumber>
    </recommendedName>
</protein>
<evidence type="ECO:0000313" key="9">
    <source>
        <dbReference type="EMBL" id="GIF75802.1"/>
    </source>
</evidence>
<evidence type="ECO:0000256" key="3">
    <source>
        <dbReference type="ARBA" id="ARBA00022801"/>
    </source>
</evidence>
<dbReference type="PROSITE" id="PS50084">
    <property type="entry name" value="KH_TYPE_1"/>
    <property type="match status" value="1"/>
</dbReference>
<accession>A0ABQ4CYA4</accession>
<dbReference type="NCBIfam" id="TIGR00277">
    <property type="entry name" value="HDIG"/>
    <property type="match status" value="1"/>
</dbReference>
<reference evidence="9 10" key="1">
    <citation type="submission" date="2021-01" db="EMBL/GenBank/DDBJ databases">
        <title>Whole genome shotgun sequence of Asanoa siamensis NBRC 107932.</title>
        <authorList>
            <person name="Komaki H."/>
            <person name="Tamura T."/>
        </authorList>
    </citation>
    <scope>NUCLEOTIDE SEQUENCE [LARGE SCALE GENOMIC DNA]</scope>
    <source>
        <strain evidence="9 10">NBRC 107932</strain>
    </source>
</reference>
<comment type="similarity">
    <text evidence="5">Belongs to the RNase Y family.</text>
</comment>
<dbReference type="EMBL" id="BONE01000048">
    <property type="protein sequence ID" value="GIF75802.1"/>
    <property type="molecule type" value="Genomic_DNA"/>
</dbReference>
<evidence type="ECO:0000256" key="4">
    <source>
        <dbReference type="ARBA" id="ARBA00022884"/>
    </source>
</evidence>